<organism evidence="2 3">
    <name type="scientific">Oenococcus sicerae</name>
    <dbReference type="NCBI Taxonomy" id="2203724"/>
    <lineage>
        <taxon>Bacteria</taxon>
        <taxon>Bacillati</taxon>
        <taxon>Bacillota</taxon>
        <taxon>Bacilli</taxon>
        <taxon>Lactobacillales</taxon>
        <taxon>Lactobacillaceae</taxon>
        <taxon>Oenococcus</taxon>
    </lineage>
</organism>
<feature type="transmembrane region" description="Helical" evidence="1">
    <location>
        <begin position="88"/>
        <end position="107"/>
    </location>
</feature>
<name>A0AAJ1VM31_9LACO</name>
<proteinExistence type="predicted"/>
<feature type="transmembrane region" description="Helical" evidence="1">
    <location>
        <begin position="55"/>
        <end position="76"/>
    </location>
</feature>
<sequence>MQKNSWKIREVILAGLIGVIFGVLYFAFGIPWTAFMSVTAPIASFLTGHSLASSLSTSLVAAQVTTAATTGLWLMAGPIAALIIKKPGSAFLTNVVASIVELAIGSAWGVLDIIWGVVQGAGIEAGFAATRYKKPMLGLWLSTVTASLISFIYHYFEKSYYKFSFDYVLILFVIWFLSIFIFSGVIDFIIFQLLKKAKIVK</sequence>
<protein>
    <submittedName>
        <fullName evidence="2">Transporter</fullName>
    </submittedName>
</protein>
<keyword evidence="1" id="KW-0812">Transmembrane</keyword>
<keyword evidence="1" id="KW-0472">Membrane</keyword>
<keyword evidence="1" id="KW-1133">Transmembrane helix</keyword>
<evidence type="ECO:0000256" key="1">
    <source>
        <dbReference type="SAM" id="Phobius"/>
    </source>
</evidence>
<comment type="caution">
    <text evidence="2">The sequence shown here is derived from an EMBL/GenBank/DDBJ whole genome shotgun (WGS) entry which is preliminary data.</text>
</comment>
<dbReference type="Pfam" id="PF09819">
    <property type="entry name" value="ABC_cobalt"/>
    <property type="match status" value="1"/>
</dbReference>
<dbReference type="Proteomes" id="UP001167919">
    <property type="component" value="Unassembled WGS sequence"/>
</dbReference>
<reference evidence="2" key="1">
    <citation type="submission" date="2019-01" db="EMBL/GenBank/DDBJ databases">
        <title>Oenococcus sicerae UCMA17102.</title>
        <authorList>
            <person name="Cousin F.J."/>
            <person name="Le Guellec R."/>
            <person name="Cretenet M."/>
        </authorList>
    </citation>
    <scope>NUCLEOTIDE SEQUENCE</scope>
    <source>
        <strain evidence="2">UCMA17102</strain>
    </source>
</reference>
<dbReference type="AlphaFoldDB" id="A0AAJ1VM31"/>
<gene>
    <name evidence="2" type="ORF">EVC35_03870</name>
</gene>
<evidence type="ECO:0000313" key="3">
    <source>
        <dbReference type="Proteomes" id="UP001167919"/>
    </source>
</evidence>
<feature type="transmembrane region" description="Helical" evidence="1">
    <location>
        <begin position="137"/>
        <end position="156"/>
    </location>
</feature>
<feature type="transmembrane region" description="Helical" evidence="1">
    <location>
        <begin position="12"/>
        <end position="35"/>
    </location>
</feature>
<dbReference type="RefSeq" id="WP_301711056.1">
    <property type="nucleotide sequence ID" value="NZ_SDWY01000002.1"/>
</dbReference>
<dbReference type="InterPro" id="IPR017195">
    <property type="entry name" value="ABC_thiamin-permease_prd"/>
</dbReference>
<dbReference type="EMBL" id="SDWY01000002">
    <property type="protein sequence ID" value="MDN6900143.1"/>
    <property type="molecule type" value="Genomic_DNA"/>
</dbReference>
<accession>A0AAJ1VM31</accession>
<evidence type="ECO:0000313" key="2">
    <source>
        <dbReference type="EMBL" id="MDN6900143.1"/>
    </source>
</evidence>
<feature type="transmembrane region" description="Helical" evidence="1">
    <location>
        <begin position="168"/>
        <end position="194"/>
    </location>
</feature>